<organism evidence="6 7">
    <name type="scientific">Phytophthora lilii</name>
    <dbReference type="NCBI Taxonomy" id="2077276"/>
    <lineage>
        <taxon>Eukaryota</taxon>
        <taxon>Sar</taxon>
        <taxon>Stramenopiles</taxon>
        <taxon>Oomycota</taxon>
        <taxon>Peronosporomycetes</taxon>
        <taxon>Peronosporales</taxon>
        <taxon>Peronosporaceae</taxon>
        <taxon>Phytophthora</taxon>
    </lineage>
</organism>
<dbReference type="PROSITE" id="PS51257">
    <property type="entry name" value="PROKAR_LIPOPROTEIN"/>
    <property type="match status" value="1"/>
</dbReference>
<comment type="function">
    <text evidence="5">Effector that suppresses plant defense responses during pathogen infection.</text>
</comment>
<evidence type="ECO:0000256" key="4">
    <source>
        <dbReference type="ARBA" id="ARBA00022729"/>
    </source>
</evidence>
<keyword evidence="4 5" id="KW-0732">Signal</keyword>
<evidence type="ECO:0000256" key="3">
    <source>
        <dbReference type="ARBA" id="ARBA00022525"/>
    </source>
</evidence>
<proteinExistence type="inferred from homology"/>
<name>A0A9W6TG61_9STRA</name>
<dbReference type="Pfam" id="PF16810">
    <property type="entry name" value="RXLR"/>
    <property type="match status" value="1"/>
</dbReference>
<comment type="subcellular location">
    <subcellularLocation>
        <location evidence="1 5">Secreted</location>
    </subcellularLocation>
</comment>
<protein>
    <recommendedName>
        <fullName evidence="5">RxLR effector protein</fullName>
    </recommendedName>
</protein>
<dbReference type="Proteomes" id="UP001165083">
    <property type="component" value="Unassembled WGS sequence"/>
</dbReference>
<keyword evidence="7" id="KW-1185">Reference proteome</keyword>
<evidence type="ECO:0000313" key="6">
    <source>
        <dbReference type="EMBL" id="GMF13548.1"/>
    </source>
</evidence>
<dbReference type="EMBL" id="BSXW01000160">
    <property type="protein sequence ID" value="GMF13548.1"/>
    <property type="molecule type" value="Genomic_DNA"/>
</dbReference>
<comment type="caution">
    <text evidence="6">The sequence shown here is derived from an EMBL/GenBank/DDBJ whole genome shotgun (WGS) entry which is preliminary data.</text>
</comment>
<feature type="chain" id="PRO_5045002625" description="RxLR effector protein" evidence="5">
    <location>
        <begin position="25"/>
        <end position="124"/>
    </location>
</feature>
<comment type="similarity">
    <text evidence="2 5">Belongs to the RxLR effector family.</text>
</comment>
<comment type="domain">
    <text evidence="5">The RxLR-dEER motif acts to carry the protein into the host cell cytoplasm through binding to cell surface phosphatidylinositol-3-phosphate.</text>
</comment>
<evidence type="ECO:0000313" key="7">
    <source>
        <dbReference type="Proteomes" id="UP001165083"/>
    </source>
</evidence>
<dbReference type="InterPro" id="IPR031825">
    <property type="entry name" value="RXLR"/>
</dbReference>
<dbReference type="AlphaFoldDB" id="A0A9W6TG61"/>
<accession>A0A9W6TG61</accession>
<dbReference type="OrthoDB" id="97448at2759"/>
<evidence type="ECO:0000256" key="2">
    <source>
        <dbReference type="ARBA" id="ARBA00010400"/>
    </source>
</evidence>
<keyword evidence="3 5" id="KW-0964">Secreted</keyword>
<feature type="signal peptide" evidence="5">
    <location>
        <begin position="1"/>
        <end position="24"/>
    </location>
</feature>
<evidence type="ECO:0000256" key="1">
    <source>
        <dbReference type="ARBA" id="ARBA00004613"/>
    </source>
</evidence>
<reference evidence="6" key="1">
    <citation type="submission" date="2023-04" db="EMBL/GenBank/DDBJ databases">
        <title>Phytophthora lilii NBRC 32176.</title>
        <authorList>
            <person name="Ichikawa N."/>
            <person name="Sato H."/>
            <person name="Tonouchi N."/>
        </authorList>
    </citation>
    <scope>NUCLEOTIDE SEQUENCE</scope>
    <source>
        <strain evidence="6">NBRC 32176</strain>
    </source>
</reference>
<sequence>MRFSQFLLLIVVAVVACCSTFATAEERAQITTTQRELANGDRRFLKGGQTTAVMDPADEERIGASTPSFGQYLAFFRLPRFQSLSNLSLVKQLAAVRAKFGRAGENAFLAWRKFLLRSNKNSSK</sequence>
<evidence type="ECO:0000256" key="5">
    <source>
        <dbReference type="RuleBase" id="RU367124"/>
    </source>
</evidence>
<gene>
    <name evidence="6" type="ORF">Plil01_000401300</name>
</gene>